<dbReference type="GO" id="GO:0006457">
    <property type="term" value="P:protein folding"/>
    <property type="evidence" value="ECO:0007669"/>
    <property type="project" value="InterPro"/>
</dbReference>
<proteinExistence type="inferred from homology"/>
<feature type="chain" id="PRO_5026698376" description="peptidylprolyl isomerase" evidence="12">
    <location>
        <begin position="26"/>
        <end position="404"/>
    </location>
</feature>
<accession>A0A6L5XBY4</accession>
<dbReference type="InterPro" id="IPR046357">
    <property type="entry name" value="PPIase_dom_sf"/>
</dbReference>
<dbReference type="SUPFAM" id="SSF109998">
    <property type="entry name" value="Triger factor/SurA peptide-binding domain-like"/>
    <property type="match status" value="1"/>
</dbReference>
<feature type="region of interest" description="Disordered" evidence="11">
    <location>
        <begin position="370"/>
        <end position="404"/>
    </location>
</feature>
<dbReference type="SUPFAM" id="SSF54534">
    <property type="entry name" value="FKBP-like"/>
    <property type="match status" value="1"/>
</dbReference>
<dbReference type="InterPro" id="IPR005215">
    <property type="entry name" value="Trig_fac"/>
</dbReference>
<comment type="subcellular location">
    <subcellularLocation>
        <location evidence="2">Cytoplasm</location>
    </subcellularLocation>
</comment>
<feature type="signal peptide" evidence="12">
    <location>
        <begin position="1"/>
        <end position="25"/>
    </location>
</feature>
<evidence type="ECO:0000256" key="4">
    <source>
        <dbReference type="ARBA" id="ARBA00022618"/>
    </source>
</evidence>
<feature type="domain" description="PPIase FKBP-type" evidence="13">
    <location>
        <begin position="106"/>
        <end position="176"/>
    </location>
</feature>
<keyword evidence="8" id="KW-0131">Cell cycle</keyword>
<dbReference type="Proteomes" id="UP000481852">
    <property type="component" value="Unassembled WGS sequence"/>
</dbReference>
<sequence>MKNRILSCLLAASMTVAWLPSAAMAAETEAGTEAGTESMTEAETEQEPEFDVADYLTINDDKYKGIEVTVTKKAEVSDKDVEDEIKQEASDAGLSTQVKKGTVKDGDTVNIDYVGKKDGKAFDGGTASGADLTIGSHTFIDGFESGLIGKKVGDTVDLDLTFPENYASKDLAGQKVVFTVTINYIEGEPEVNDDLADKLSGGEYKDIDDFKKSVREKLEQDNETNYNREVYSAIFQQLLKLYPVDKYPQEFIDYYVNTSMNQLQQQAEDESETLDDMLKSVYNTDADSMKAYFKTYAEQLLQQRIILGVIAQKENITLSDDDFQSAVEGYAQQYGISVDDFLSYYSEKDIRESELENRVMEFLASKAKITETDETEIETEELEVETEAGQTEAETSSAEADTES</sequence>
<comment type="caution">
    <text evidence="14">The sequence shown here is derived from an EMBL/GenBank/DDBJ whole genome shotgun (WGS) entry which is preliminary data.</text>
</comment>
<dbReference type="GO" id="GO:0051301">
    <property type="term" value="P:cell division"/>
    <property type="evidence" value="ECO:0007669"/>
    <property type="project" value="UniProtKB-KW"/>
</dbReference>
<dbReference type="Pfam" id="PF05698">
    <property type="entry name" value="Trigger_C"/>
    <property type="match status" value="1"/>
</dbReference>
<dbReference type="GO" id="GO:0015031">
    <property type="term" value="P:protein transport"/>
    <property type="evidence" value="ECO:0007669"/>
    <property type="project" value="InterPro"/>
</dbReference>
<dbReference type="GO" id="GO:0003755">
    <property type="term" value="F:peptidyl-prolyl cis-trans isomerase activity"/>
    <property type="evidence" value="ECO:0007669"/>
    <property type="project" value="UniProtKB-KW"/>
</dbReference>
<keyword evidence="7 10" id="KW-0413">Isomerase</keyword>
<evidence type="ECO:0000256" key="6">
    <source>
        <dbReference type="ARBA" id="ARBA00023186"/>
    </source>
</evidence>
<keyword evidence="6" id="KW-0143">Chaperone</keyword>
<dbReference type="InterPro" id="IPR001179">
    <property type="entry name" value="PPIase_FKBP_dom"/>
</dbReference>
<comment type="similarity">
    <text evidence="3">Belongs to the FKBP-type PPIase family. Tig subfamily.</text>
</comment>
<evidence type="ECO:0000259" key="13">
    <source>
        <dbReference type="PROSITE" id="PS50059"/>
    </source>
</evidence>
<evidence type="ECO:0000256" key="2">
    <source>
        <dbReference type="ARBA" id="ARBA00004496"/>
    </source>
</evidence>
<comment type="function">
    <text evidence="9">Involved in protein export. Acts as a chaperone by maintaining the newly synthesized protein in an open conformation. Functions as a peptidyl-prolyl cis-trans isomerase.</text>
</comment>
<feature type="compositionally biased region" description="Acidic residues" evidence="11">
    <location>
        <begin position="372"/>
        <end position="386"/>
    </location>
</feature>
<evidence type="ECO:0000256" key="11">
    <source>
        <dbReference type="SAM" id="MobiDB-lite"/>
    </source>
</evidence>
<keyword evidence="12" id="KW-0732">Signal</keyword>
<dbReference type="NCBIfam" id="TIGR00115">
    <property type="entry name" value="tig"/>
    <property type="match status" value="1"/>
</dbReference>
<feature type="region of interest" description="Disordered" evidence="11">
    <location>
        <begin position="27"/>
        <end position="48"/>
    </location>
</feature>
<protein>
    <recommendedName>
        <fullName evidence="10">peptidylprolyl isomerase</fullName>
        <ecNumber evidence="10">5.2.1.8</ecNumber>
    </recommendedName>
</protein>
<keyword evidence="4" id="KW-0132">Cell division</keyword>
<dbReference type="PROSITE" id="PS50059">
    <property type="entry name" value="FKBP_PPIASE"/>
    <property type="match status" value="1"/>
</dbReference>
<evidence type="ECO:0000256" key="3">
    <source>
        <dbReference type="ARBA" id="ARBA00005464"/>
    </source>
</evidence>
<organism evidence="14 15">
    <name type="scientific">Porcincola intestinalis</name>
    <dbReference type="NCBI Taxonomy" id="2606632"/>
    <lineage>
        <taxon>Bacteria</taxon>
        <taxon>Bacillati</taxon>
        <taxon>Bacillota</taxon>
        <taxon>Clostridia</taxon>
        <taxon>Lachnospirales</taxon>
        <taxon>Lachnospiraceae</taxon>
        <taxon>Porcincola</taxon>
    </lineage>
</organism>
<evidence type="ECO:0000256" key="5">
    <source>
        <dbReference type="ARBA" id="ARBA00023110"/>
    </source>
</evidence>
<dbReference type="EC" id="5.2.1.8" evidence="10"/>
<dbReference type="Gene3D" id="1.10.3120.10">
    <property type="entry name" value="Trigger factor, C-terminal domain"/>
    <property type="match status" value="1"/>
</dbReference>
<gene>
    <name evidence="14" type="primary">tig</name>
    <name evidence="14" type="ORF">FYJ35_13315</name>
</gene>
<dbReference type="InterPro" id="IPR008880">
    <property type="entry name" value="Trigger_fac_C"/>
</dbReference>
<evidence type="ECO:0000256" key="9">
    <source>
        <dbReference type="ARBA" id="ARBA00024849"/>
    </source>
</evidence>
<dbReference type="GO" id="GO:0005737">
    <property type="term" value="C:cytoplasm"/>
    <property type="evidence" value="ECO:0007669"/>
    <property type="project" value="UniProtKB-SubCell"/>
</dbReference>
<comment type="catalytic activity">
    <reaction evidence="1 10">
        <text>[protein]-peptidylproline (omega=180) = [protein]-peptidylproline (omega=0)</text>
        <dbReference type="Rhea" id="RHEA:16237"/>
        <dbReference type="Rhea" id="RHEA-COMP:10747"/>
        <dbReference type="Rhea" id="RHEA-COMP:10748"/>
        <dbReference type="ChEBI" id="CHEBI:83833"/>
        <dbReference type="ChEBI" id="CHEBI:83834"/>
        <dbReference type="EC" id="5.2.1.8"/>
    </reaction>
</comment>
<dbReference type="FunFam" id="3.10.50.40:FF:000001">
    <property type="entry name" value="Trigger factor"/>
    <property type="match status" value="1"/>
</dbReference>
<dbReference type="PIRSF" id="PIRSF003095">
    <property type="entry name" value="Trigger_factor"/>
    <property type="match status" value="1"/>
</dbReference>
<dbReference type="EMBL" id="VULZ01000019">
    <property type="protein sequence ID" value="MSS15992.1"/>
    <property type="molecule type" value="Genomic_DNA"/>
</dbReference>
<dbReference type="RefSeq" id="WP_154527381.1">
    <property type="nucleotide sequence ID" value="NZ_JAXEDB010000041.1"/>
</dbReference>
<reference evidence="14 15" key="1">
    <citation type="submission" date="2019-08" db="EMBL/GenBank/DDBJ databases">
        <title>In-depth cultivation of the pig gut microbiome towards novel bacterial diversity and tailored functional studies.</title>
        <authorList>
            <person name="Wylensek D."/>
            <person name="Hitch T.C.A."/>
            <person name="Clavel T."/>
        </authorList>
    </citation>
    <scope>NUCLEOTIDE SEQUENCE [LARGE SCALE GENOMIC DNA]</scope>
    <source>
        <strain evidence="14 15">Oil+RF-744-WCA-WT-11</strain>
    </source>
</reference>
<dbReference type="InterPro" id="IPR037041">
    <property type="entry name" value="Trigger_fac_C_sf"/>
</dbReference>
<evidence type="ECO:0000256" key="1">
    <source>
        <dbReference type="ARBA" id="ARBA00000971"/>
    </source>
</evidence>
<evidence type="ECO:0000313" key="14">
    <source>
        <dbReference type="EMBL" id="MSS15992.1"/>
    </source>
</evidence>
<feature type="compositionally biased region" description="Low complexity" evidence="11">
    <location>
        <begin position="387"/>
        <end position="404"/>
    </location>
</feature>
<evidence type="ECO:0000256" key="8">
    <source>
        <dbReference type="ARBA" id="ARBA00023306"/>
    </source>
</evidence>
<dbReference type="AlphaFoldDB" id="A0A6L5XBY4"/>
<dbReference type="Pfam" id="PF00254">
    <property type="entry name" value="FKBP_C"/>
    <property type="match status" value="1"/>
</dbReference>
<dbReference type="Gene3D" id="3.10.50.40">
    <property type="match status" value="1"/>
</dbReference>
<evidence type="ECO:0000256" key="10">
    <source>
        <dbReference type="PROSITE-ProRule" id="PRU00277"/>
    </source>
</evidence>
<dbReference type="InterPro" id="IPR027304">
    <property type="entry name" value="Trigger_fact/SurA_dom_sf"/>
</dbReference>
<feature type="compositionally biased region" description="Low complexity" evidence="11">
    <location>
        <begin position="27"/>
        <end position="39"/>
    </location>
</feature>
<keyword evidence="5 10" id="KW-0697">Rotamase</keyword>
<evidence type="ECO:0000256" key="12">
    <source>
        <dbReference type="SAM" id="SignalP"/>
    </source>
</evidence>
<evidence type="ECO:0000313" key="15">
    <source>
        <dbReference type="Proteomes" id="UP000481852"/>
    </source>
</evidence>
<name>A0A6L5XBY4_9FIRM</name>
<evidence type="ECO:0000256" key="7">
    <source>
        <dbReference type="ARBA" id="ARBA00023235"/>
    </source>
</evidence>
<keyword evidence="15" id="KW-1185">Reference proteome</keyword>